<reference evidence="3 4" key="1">
    <citation type="submission" date="2020-03" db="EMBL/GenBank/DDBJ databases">
        <title>Sequencing the genomes of 1000 actinobacteria strains.</title>
        <authorList>
            <person name="Klenk H.-P."/>
        </authorList>
    </citation>
    <scope>NUCLEOTIDE SEQUENCE [LARGE SCALE GENOMIC DNA]</scope>
    <source>
        <strain evidence="3 4">DSM 45685</strain>
    </source>
</reference>
<dbReference type="AlphaFoldDB" id="A0A7X5UMN2"/>
<keyword evidence="4" id="KW-1185">Reference proteome</keyword>
<evidence type="ECO:0000313" key="4">
    <source>
        <dbReference type="Proteomes" id="UP000545493"/>
    </source>
</evidence>
<organism evidence="3 4">
    <name type="scientific">Saccharomonospora amisosensis</name>
    <dbReference type="NCBI Taxonomy" id="1128677"/>
    <lineage>
        <taxon>Bacteria</taxon>
        <taxon>Bacillati</taxon>
        <taxon>Actinomycetota</taxon>
        <taxon>Actinomycetes</taxon>
        <taxon>Pseudonocardiales</taxon>
        <taxon>Pseudonocardiaceae</taxon>
        <taxon>Saccharomonospora</taxon>
    </lineage>
</organism>
<feature type="compositionally biased region" description="Basic and acidic residues" evidence="1">
    <location>
        <begin position="8"/>
        <end position="23"/>
    </location>
</feature>
<dbReference type="RefSeq" id="WP_167167275.1">
    <property type="nucleotide sequence ID" value="NZ_JAAOYM010000001.1"/>
</dbReference>
<dbReference type="PROSITE" id="PS51746">
    <property type="entry name" value="PPM_2"/>
    <property type="match status" value="1"/>
</dbReference>
<feature type="domain" description="PPM-type phosphatase" evidence="2">
    <location>
        <begin position="14"/>
        <end position="238"/>
    </location>
</feature>
<dbReference type="SMART" id="SM00332">
    <property type="entry name" value="PP2Cc"/>
    <property type="match status" value="1"/>
</dbReference>
<dbReference type="Proteomes" id="UP000545493">
    <property type="component" value="Unassembled WGS sequence"/>
</dbReference>
<keyword evidence="3" id="KW-0378">Hydrolase</keyword>
<dbReference type="GO" id="GO:0004722">
    <property type="term" value="F:protein serine/threonine phosphatase activity"/>
    <property type="evidence" value="ECO:0007669"/>
    <property type="project" value="UniProtKB-EC"/>
</dbReference>
<sequence length="241" mass="25191">MPTTAHPRPTEHTTSDAASDKGPRAVNADALATRTDAATGRSAFVVADGVGDHLLAARAARLVARTAATSAVRLGAVEGLIRAQRELTTQFGQTEADAVLVVAVYPPAGGDEEVSEIAWVGDCRAYRWNGRVLHQVTTDHTLAEFWRSRGRRPTARMEHIVTGSARTAGENDIGHARIGAGPGRLLLSSDGVHKSLELTAIRDLLAGATSAAAAARSLVDAAREHGSTDNATALVVDRLLG</sequence>
<gene>
    <name evidence="3" type="ORF">FHU38_001165</name>
</gene>
<accession>A0A7X5UMN2</accession>
<dbReference type="InterPro" id="IPR036457">
    <property type="entry name" value="PPM-type-like_dom_sf"/>
</dbReference>
<evidence type="ECO:0000256" key="1">
    <source>
        <dbReference type="SAM" id="MobiDB-lite"/>
    </source>
</evidence>
<dbReference type="EMBL" id="JAAOYM010000001">
    <property type="protein sequence ID" value="NIJ10821.1"/>
    <property type="molecule type" value="Genomic_DNA"/>
</dbReference>
<dbReference type="EC" id="3.1.3.16" evidence="3"/>
<proteinExistence type="predicted"/>
<dbReference type="SUPFAM" id="SSF81606">
    <property type="entry name" value="PP2C-like"/>
    <property type="match status" value="1"/>
</dbReference>
<protein>
    <submittedName>
        <fullName evidence="3">Protein phosphatase</fullName>
        <ecNumber evidence="3">3.1.3.16</ecNumber>
    </submittedName>
</protein>
<dbReference type="Gene3D" id="3.60.40.10">
    <property type="entry name" value="PPM-type phosphatase domain"/>
    <property type="match status" value="1"/>
</dbReference>
<name>A0A7X5UMN2_9PSEU</name>
<evidence type="ECO:0000313" key="3">
    <source>
        <dbReference type="EMBL" id="NIJ10821.1"/>
    </source>
</evidence>
<dbReference type="InterPro" id="IPR001932">
    <property type="entry name" value="PPM-type_phosphatase-like_dom"/>
</dbReference>
<feature type="region of interest" description="Disordered" evidence="1">
    <location>
        <begin position="1"/>
        <end position="23"/>
    </location>
</feature>
<evidence type="ECO:0000259" key="2">
    <source>
        <dbReference type="PROSITE" id="PS51746"/>
    </source>
</evidence>
<comment type="caution">
    <text evidence="3">The sequence shown here is derived from an EMBL/GenBank/DDBJ whole genome shotgun (WGS) entry which is preliminary data.</text>
</comment>